<evidence type="ECO:0000256" key="1">
    <source>
        <dbReference type="SAM" id="SignalP"/>
    </source>
</evidence>
<keyword evidence="1" id="KW-0732">Signal</keyword>
<evidence type="ECO:0000313" key="3">
    <source>
        <dbReference type="Proteomes" id="UP000322214"/>
    </source>
</evidence>
<evidence type="ECO:0000313" key="2">
    <source>
        <dbReference type="EMBL" id="QEG23924.1"/>
    </source>
</evidence>
<protein>
    <submittedName>
        <fullName evidence="2">Uncharacterized protein</fullName>
    </submittedName>
</protein>
<accession>A0A5B9PCF0</accession>
<keyword evidence="3" id="KW-1185">Reference proteome</keyword>
<dbReference type="KEGG" id="mff:MFFC18_38290"/>
<feature type="signal peptide" evidence="1">
    <location>
        <begin position="1"/>
        <end position="26"/>
    </location>
</feature>
<dbReference type="RefSeq" id="WP_075082510.1">
    <property type="nucleotide sequence ID" value="NZ_CP042912.1"/>
</dbReference>
<name>A0A5B9PCF0_9BACT</name>
<dbReference type="EMBL" id="CP042912">
    <property type="protein sequence ID" value="QEG23924.1"/>
    <property type="molecule type" value="Genomic_DNA"/>
</dbReference>
<proteinExistence type="predicted"/>
<organism evidence="2 3">
    <name type="scientific">Mariniblastus fucicola</name>
    <dbReference type="NCBI Taxonomy" id="980251"/>
    <lineage>
        <taxon>Bacteria</taxon>
        <taxon>Pseudomonadati</taxon>
        <taxon>Planctomycetota</taxon>
        <taxon>Planctomycetia</taxon>
        <taxon>Pirellulales</taxon>
        <taxon>Pirellulaceae</taxon>
        <taxon>Mariniblastus</taxon>
    </lineage>
</organism>
<dbReference type="PROSITE" id="PS51257">
    <property type="entry name" value="PROKAR_LIPOPROTEIN"/>
    <property type="match status" value="1"/>
</dbReference>
<dbReference type="OrthoDB" id="266628at2"/>
<reference evidence="2 3" key="1">
    <citation type="submission" date="2019-08" db="EMBL/GenBank/DDBJ databases">
        <title>Deep-cultivation of Planctomycetes and their phenomic and genomic characterization uncovers novel biology.</title>
        <authorList>
            <person name="Wiegand S."/>
            <person name="Jogler M."/>
            <person name="Boedeker C."/>
            <person name="Pinto D."/>
            <person name="Vollmers J."/>
            <person name="Rivas-Marin E."/>
            <person name="Kohn T."/>
            <person name="Peeters S.H."/>
            <person name="Heuer A."/>
            <person name="Rast P."/>
            <person name="Oberbeckmann S."/>
            <person name="Bunk B."/>
            <person name="Jeske O."/>
            <person name="Meyerdierks A."/>
            <person name="Storesund J.E."/>
            <person name="Kallscheuer N."/>
            <person name="Luecker S."/>
            <person name="Lage O.M."/>
            <person name="Pohl T."/>
            <person name="Merkel B.J."/>
            <person name="Hornburger P."/>
            <person name="Mueller R.-W."/>
            <person name="Bruemmer F."/>
            <person name="Labrenz M."/>
            <person name="Spormann A.M."/>
            <person name="Op den Camp H."/>
            <person name="Overmann J."/>
            <person name="Amann R."/>
            <person name="Jetten M.S.M."/>
            <person name="Mascher T."/>
            <person name="Medema M.H."/>
            <person name="Devos D.P."/>
            <person name="Kaster A.-K."/>
            <person name="Ovreas L."/>
            <person name="Rohde M."/>
            <person name="Galperin M.Y."/>
            <person name="Jogler C."/>
        </authorList>
    </citation>
    <scope>NUCLEOTIDE SEQUENCE [LARGE SCALE GENOMIC DNA]</scope>
    <source>
        <strain evidence="2 3">FC18</strain>
    </source>
</reference>
<sequence precursor="true">MKAEQFTIPLALLITILAGCSRPTMAQSTFDLEPPIQASTNSSQVTLSPDPAALPVFRFATAEFDDAGNLNIVTKHATQTLVAPMPGQIDPELDPKGIPYTEKVTQTYTVAVPYTEKDDDGNVVSKIRTETRTRQVPLTRYRARNAEEQAEFEARVAEHKAELEAAGDDVINPAVPKNVTMEYTVNVPQPVTEDGKVVMKTRAETRKRTVVVYRGKSETKTELTTKTYSLDEVKCYGVDGSELDAESLKQRLVERQPVILLNSIEGITPFFETLLNPNAIFVVEPQE</sequence>
<feature type="chain" id="PRO_5022808039" evidence="1">
    <location>
        <begin position="27"/>
        <end position="287"/>
    </location>
</feature>
<gene>
    <name evidence="2" type="ORF">MFFC18_38290</name>
</gene>
<dbReference type="AlphaFoldDB" id="A0A5B9PCF0"/>
<dbReference type="Proteomes" id="UP000322214">
    <property type="component" value="Chromosome"/>
</dbReference>